<feature type="transmembrane region" description="Helical" evidence="16">
    <location>
        <begin position="25"/>
        <end position="47"/>
    </location>
</feature>
<keyword evidence="13" id="KW-0157">Chromophore</keyword>
<dbReference type="RefSeq" id="WP_091684868.1">
    <property type="nucleotide sequence ID" value="NZ_FOSN01000014.1"/>
</dbReference>
<evidence type="ECO:0000256" key="16">
    <source>
        <dbReference type="SAM" id="Phobius"/>
    </source>
</evidence>
<evidence type="ECO:0000256" key="12">
    <source>
        <dbReference type="ARBA" id="ARBA00022989"/>
    </source>
</evidence>
<keyword evidence="15" id="KW-0437">Light-harvesting polypeptide</keyword>
<dbReference type="STRING" id="1612308.SAMN05444581_11424"/>
<keyword evidence="5" id="KW-1003">Cell membrane</keyword>
<dbReference type="Gene3D" id="1.20.5.250">
    <property type="match status" value="1"/>
</dbReference>
<evidence type="ECO:0000256" key="8">
    <source>
        <dbReference type="ARBA" id="ARBA00022692"/>
    </source>
</evidence>
<dbReference type="InterPro" id="IPR023624">
    <property type="entry name" value="Antenna_beta_dom_sf"/>
</dbReference>
<sequence>MALERDPGSSLSGLTDGEAREFHKIFVTSFLIFTAIAVVAHILVWMWRPWIPGPNGYSSLLDNAHDVAMNVLNFVV</sequence>
<feature type="domain" description="Antenna complex alpha/beta subunit" evidence="17">
    <location>
        <begin position="16"/>
        <end position="51"/>
    </location>
</feature>
<dbReference type="PRINTS" id="PR00674">
    <property type="entry name" value="LIGHTHARVSTB"/>
</dbReference>
<evidence type="ECO:0000259" key="17">
    <source>
        <dbReference type="Pfam" id="PF00556"/>
    </source>
</evidence>
<evidence type="ECO:0000256" key="9">
    <source>
        <dbReference type="ARBA" id="ARBA00022723"/>
    </source>
</evidence>
<dbReference type="EMBL" id="FOSN01000014">
    <property type="protein sequence ID" value="SFK66199.1"/>
    <property type="molecule type" value="Genomic_DNA"/>
</dbReference>
<keyword evidence="12 16" id="KW-1133">Transmembrane helix</keyword>
<comment type="subunit">
    <text evidence="4">The core complex is formed by different alpha and beta chains, binding bacteriochlorophyll molecules, and arranged most probably in tetrameric structures disposed around the reaction center. The non-pigmented gamma chains may constitute additional components.</text>
</comment>
<dbReference type="OrthoDB" id="7391998at2"/>
<dbReference type="GO" id="GO:0005886">
    <property type="term" value="C:plasma membrane"/>
    <property type="evidence" value="ECO:0007669"/>
    <property type="project" value="UniProtKB-SubCell"/>
</dbReference>
<keyword evidence="9" id="KW-0479">Metal-binding</keyword>
<evidence type="ECO:0000256" key="6">
    <source>
        <dbReference type="ARBA" id="ARBA00022494"/>
    </source>
</evidence>
<dbReference type="InterPro" id="IPR023623">
    <property type="entry name" value="Antenna_beta_CS"/>
</dbReference>
<evidence type="ECO:0000256" key="7">
    <source>
        <dbReference type="ARBA" id="ARBA00022549"/>
    </source>
</evidence>
<keyword evidence="6" id="KW-0148">Chlorophyll</keyword>
<reference evidence="18 19" key="1">
    <citation type="submission" date="2016-10" db="EMBL/GenBank/DDBJ databases">
        <authorList>
            <person name="de Groot N.N."/>
        </authorList>
    </citation>
    <scope>NUCLEOTIDE SEQUENCE [LARGE SCALE GENOMIC DNA]</scope>
    <source>
        <strain evidence="18 19">NE2</strain>
    </source>
</reference>
<keyword evidence="14 16" id="KW-0472">Membrane</keyword>
<comment type="function">
    <text evidence="1">Antenna complexes are light-harvesting systems, which transfer the excitation energy to the reaction centers.</text>
</comment>
<evidence type="ECO:0000256" key="11">
    <source>
        <dbReference type="ARBA" id="ARBA00022956"/>
    </source>
</evidence>
<protein>
    <submittedName>
        <fullName evidence="18">Light-harvesting complex 1 beta chain</fullName>
    </submittedName>
</protein>
<evidence type="ECO:0000256" key="10">
    <source>
        <dbReference type="ARBA" id="ARBA00022842"/>
    </source>
</evidence>
<accession>A0A1I4BDR9</accession>
<keyword evidence="11" id="KW-0076">Bacteriochlorophyll</keyword>
<keyword evidence="10" id="KW-0460">Magnesium</keyword>
<dbReference type="GO" id="GO:0019684">
    <property type="term" value="P:photosynthesis, light reaction"/>
    <property type="evidence" value="ECO:0007669"/>
    <property type="project" value="InterPro"/>
</dbReference>
<dbReference type="AlphaFoldDB" id="A0A1I4BDR9"/>
<evidence type="ECO:0000256" key="3">
    <source>
        <dbReference type="ARBA" id="ARBA00011052"/>
    </source>
</evidence>
<keyword evidence="7" id="KW-0042">Antenna complex</keyword>
<evidence type="ECO:0000256" key="13">
    <source>
        <dbReference type="ARBA" id="ARBA00022991"/>
    </source>
</evidence>
<organism evidence="18 19">
    <name type="scientific">Methylocapsa palsarum</name>
    <dbReference type="NCBI Taxonomy" id="1612308"/>
    <lineage>
        <taxon>Bacteria</taxon>
        <taxon>Pseudomonadati</taxon>
        <taxon>Pseudomonadota</taxon>
        <taxon>Alphaproteobacteria</taxon>
        <taxon>Hyphomicrobiales</taxon>
        <taxon>Beijerinckiaceae</taxon>
        <taxon>Methylocapsa</taxon>
    </lineage>
</organism>
<keyword evidence="19" id="KW-1185">Reference proteome</keyword>
<evidence type="ECO:0000256" key="4">
    <source>
        <dbReference type="ARBA" id="ARBA00011367"/>
    </source>
</evidence>
<proteinExistence type="inferred from homology"/>
<dbReference type="InterPro" id="IPR000066">
    <property type="entry name" value="Antenna_a/b"/>
</dbReference>
<comment type="subcellular location">
    <subcellularLocation>
        <location evidence="2">Cell inner membrane</location>
        <topology evidence="2">Single-pass type II membrane protein</topology>
    </subcellularLocation>
</comment>
<dbReference type="InterPro" id="IPR035889">
    <property type="entry name" value="Light-harvesting_complex"/>
</dbReference>
<comment type="similarity">
    <text evidence="3">Belongs to the antenna complex beta subunit family.</text>
</comment>
<evidence type="ECO:0000256" key="2">
    <source>
        <dbReference type="ARBA" id="ARBA00004249"/>
    </source>
</evidence>
<dbReference type="SUPFAM" id="SSF56918">
    <property type="entry name" value="Light-harvesting complex subunits"/>
    <property type="match status" value="1"/>
</dbReference>
<name>A0A1I4BDR9_9HYPH</name>
<dbReference type="NCBIfam" id="NF040862">
    <property type="entry name" value="pufB_517_ASD"/>
    <property type="match status" value="1"/>
</dbReference>
<evidence type="ECO:0000256" key="15">
    <source>
        <dbReference type="ARBA" id="ARBA00023243"/>
    </source>
</evidence>
<evidence type="ECO:0000256" key="5">
    <source>
        <dbReference type="ARBA" id="ARBA00022475"/>
    </source>
</evidence>
<dbReference type="Pfam" id="PF00556">
    <property type="entry name" value="LHC"/>
    <property type="match status" value="1"/>
</dbReference>
<dbReference type="InterPro" id="IPR002362">
    <property type="entry name" value="LHB-1/5"/>
</dbReference>
<dbReference type="Proteomes" id="UP000198755">
    <property type="component" value="Unassembled WGS sequence"/>
</dbReference>
<gene>
    <name evidence="18" type="ORF">SAMN05444581_11424</name>
</gene>
<dbReference type="GO" id="GO:0042314">
    <property type="term" value="F:bacteriochlorophyll binding"/>
    <property type="evidence" value="ECO:0007669"/>
    <property type="project" value="UniProtKB-KW"/>
</dbReference>
<evidence type="ECO:0000256" key="1">
    <source>
        <dbReference type="ARBA" id="ARBA00002455"/>
    </source>
</evidence>
<dbReference type="PROSITE" id="PS00969">
    <property type="entry name" value="ANTENNA_COMP_BETA"/>
    <property type="match status" value="1"/>
</dbReference>
<dbReference type="GO" id="GO:0030077">
    <property type="term" value="C:plasma membrane light-harvesting complex"/>
    <property type="evidence" value="ECO:0007669"/>
    <property type="project" value="InterPro"/>
</dbReference>
<evidence type="ECO:0000313" key="18">
    <source>
        <dbReference type="EMBL" id="SFK66199.1"/>
    </source>
</evidence>
<keyword evidence="8 16" id="KW-0812">Transmembrane</keyword>
<evidence type="ECO:0000313" key="19">
    <source>
        <dbReference type="Proteomes" id="UP000198755"/>
    </source>
</evidence>
<dbReference type="GO" id="GO:0046872">
    <property type="term" value="F:metal ion binding"/>
    <property type="evidence" value="ECO:0007669"/>
    <property type="project" value="UniProtKB-KW"/>
</dbReference>
<evidence type="ECO:0000256" key="14">
    <source>
        <dbReference type="ARBA" id="ARBA00023136"/>
    </source>
</evidence>